<feature type="signal peptide" evidence="2">
    <location>
        <begin position="1"/>
        <end position="23"/>
    </location>
</feature>
<comment type="caution">
    <text evidence="3">The sequence shown here is derived from an EMBL/GenBank/DDBJ whole genome shotgun (WGS) entry which is preliminary data.</text>
</comment>
<dbReference type="Proteomes" id="UP000193920">
    <property type="component" value="Unassembled WGS sequence"/>
</dbReference>
<keyword evidence="1" id="KW-0812">Transmembrane</keyword>
<dbReference type="OrthoDB" id="2139124at2759"/>
<feature type="transmembrane region" description="Helical" evidence="1">
    <location>
        <begin position="293"/>
        <end position="310"/>
    </location>
</feature>
<dbReference type="InterPro" id="IPR036908">
    <property type="entry name" value="RlpA-like_sf"/>
</dbReference>
<evidence type="ECO:0000256" key="1">
    <source>
        <dbReference type="SAM" id="Phobius"/>
    </source>
</evidence>
<organism evidence="3 4">
    <name type="scientific">Neocallimastix californiae</name>
    <dbReference type="NCBI Taxonomy" id="1754190"/>
    <lineage>
        <taxon>Eukaryota</taxon>
        <taxon>Fungi</taxon>
        <taxon>Fungi incertae sedis</taxon>
        <taxon>Chytridiomycota</taxon>
        <taxon>Chytridiomycota incertae sedis</taxon>
        <taxon>Neocallimastigomycetes</taxon>
        <taxon>Neocallimastigales</taxon>
        <taxon>Neocallimastigaceae</taxon>
        <taxon>Neocallimastix</taxon>
    </lineage>
</organism>
<evidence type="ECO:0000313" key="3">
    <source>
        <dbReference type="EMBL" id="ORY75530.1"/>
    </source>
</evidence>
<gene>
    <name evidence="3" type="ORF">LY90DRAFT_502078</name>
</gene>
<keyword evidence="1" id="KW-1133">Transmembrane helix</keyword>
<dbReference type="EMBL" id="MCOG01000025">
    <property type="protein sequence ID" value="ORY75530.1"/>
    <property type="molecule type" value="Genomic_DNA"/>
</dbReference>
<keyword evidence="2" id="KW-0732">Signal</keyword>
<name>A0A1Y2EVE1_9FUNG</name>
<keyword evidence="4" id="KW-1185">Reference proteome</keyword>
<dbReference type="SUPFAM" id="SSF50685">
    <property type="entry name" value="Barwin-like endoglucanases"/>
    <property type="match status" value="1"/>
</dbReference>
<feature type="chain" id="PRO_5012621250" description="RlpA-like protein double-psi beta-barrel domain-containing protein" evidence="2">
    <location>
        <begin position="24"/>
        <end position="311"/>
    </location>
</feature>
<protein>
    <recommendedName>
        <fullName evidence="5">RlpA-like protein double-psi beta-barrel domain-containing protein</fullName>
    </recommendedName>
</protein>
<proteinExistence type="predicted"/>
<dbReference type="CDD" id="cd22191">
    <property type="entry name" value="DPBB_RlpA_EXP_N-like"/>
    <property type="match status" value="1"/>
</dbReference>
<dbReference type="AlphaFoldDB" id="A0A1Y2EVE1"/>
<evidence type="ECO:0008006" key="5">
    <source>
        <dbReference type="Google" id="ProtNLM"/>
    </source>
</evidence>
<sequence length="311" mass="34759">MYKLSRFCILGLVLFSQLYFCQEVVNNREPNTIKPIYTSRIIYGSVRRATKTIPEVATNGYFTTTRNSFSTSIINNKINSNLTKSVNSTEYVSGAESITNTTSYINSTINLDKEEYGKNVNWTSGYGTHYGPFPSNPHFSEVGYQPNDVGVGCSDGRPGGDPQWKSILSKGVYPAPNIVNHENTVWPVAYTVAVSAAVWNKEDVCWKSIKIRNKNKPENVIEAYIVDFCPIGYCLWKDKYLARNVDIYGEKAWLALGADVNESNLDIEIEWPKGAIPHDAIKLSGSSLSINKSLITIFAPILTILVYIYAF</sequence>
<reference evidence="3 4" key="1">
    <citation type="submission" date="2016-08" db="EMBL/GenBank/DDBJ databases">
        <title>A Parts List for Fungal Cellulosomes Revealed by Comparative Genomics.</title>
        <authorList>
            <consortium name="DOE Joint Genome Institute"/>
            <person name="Haitjema C.H."/>
            <person name="Gilmore S.P."/>
            <person name="Henske J.K."/>
            <person name="Solomon K.V."/>
            <person name="De Groot R."/>
            <person name="Kuo A."/>
            <person name="Mondo S.J."/>
            <person name="Salamov A.A."/>
            <person name="Labutti K."/>
            <person name="Zhao Z."/>
            <person name="Chiniquy J."/>
            <person name="Barry K."/>
            <person name="Brewer H.M."/>
            <person name="Purvine S.O."/>
            <person name="Wright A.T."/>
            <person name="Boxma B."/>
            <person name="Van Alen T."/>
            <person name="Hackstein J.H."/>
            <person name="Baker S.E."/>
            <person name="Grigoriev I.V."/>
            <person name="O'Malley M.A."/>
        </authorList>
    </citation>
    <scope>NUCLEOTIDE SEQUENCE [LARGE SCALE GENOMIC DNA]</scope>
    <source>
        <strain evidence="3 4">G1</strain>
    </source>
</reference>
<evidence type="ECO:0000256" key="2">
    <source>
        <dbReference type="SAM" id="SignalP"/>
    </source>
</evidence>
<accession>A0A1Y2EVE1</accession>
<dbReference type="Gene3D" id="2.40.40.10">
    <property type="entry name" value="RlpA-like domain"/>
    <property type="match status" value="1"/>
</dbReference>
<keyword evidence="1" id="KW-0472">Membrane</keyword>
<evidence type="ECO:0000313" key="4">
    <source>
        <dbReference type="Proteomes" id="UP000193920"/>
    </source>
</evidence>